<proteinExistence type="predicted"/>
<keyword evidence="2" id="KW-1185">Reference proteome</keyword>
<protein>
    <submittedName>
        <fullName evidence="1">Uncharacterized protein</fullName>
    </submittedName>
</protein>
<evidence type="ECO:0000313" key="2">
    <source>
        <dbReference type="Proteomes" id="UP000305948"/>
    </source>
</evidence>
<name>A0A5C3N5D3_9AGAM</name>
<gene>
    <name evidence="1" type="ORF">OE88DRAFT_1377412</name>
</gene>
<dbReference type="AlphaFoldDB" id="A0A5C3N5D3"/>
<reference evidence="1 2" key="1">
    <citation type="journal article" date="2019" name="Nat. Ecol. Evol.">
        <title>Megaphylogeny resolves global patterns of mushroom evolution.</title>
        <authorList>
            <person name="Varga T."/>
            <person name="Krizsan K."/>
            <person name="Foldi C."/>
            <person name="Dima B."/>
            <person name="Sanchez-Garcia M."/>
            <person name="Sanchez-Ramirez S."/>
            <person name="Szollosi G.J."/>
            <person name="Szarkandi J.G."/>
            <person name="Papp V."/>
            <person name="Albert L."/>
            <person name="Andreopoulos W."/>
            <person name="Angelini C."/>
            <person name="Antonin V."/>
            <person name="Barry K.W."/>
            <person name="Bougher N.L."/>
            <person name="Buchanan P."/>
            <person name="Buyck B."/>
            <person name="Bense V."/>
            <person name="Catcheside P."/>
            <person name="Chovatia M."/>
            <person name="Cooper J."/>
            <person name="Damon W."/>
            <person name="Desjardin D."/>
            <person name="Finy P."/>
            <person name="Geml J."/>
            <person name="Haridas S."/>
            <person name="Hughes K."/>
            <person name="Justo A."/>
            <person name="Karasinski D."/>
            <person name="Kautmanova I."/>
            <person name="Kiss B."/>
            <person name="Kocsube S."/>
            <person name="Kotiranta H."/>
            <person name="LaButti K.M."/>
            <person name="Lechner B.E."/>
            <person name="Liimatainen K."/>
            <person name="Lipzen A."/>
            <person name="Lukacs Z."/>
            <person name="Mihaltcheva S."/>
            <person name="Morgado L.N."/>
            <person name="Niskanen T."/>
            <person name="Noordeloos M.E."/>
            <person name="Ohm R.A."/>
            <person name="Ortiz-Santana B."/>
            <person name="Ovrebo C."/>
            <person name="Racz N."/>
            <person name="Riley R."/>
            <person name="Savchenko A."/>
            <person name="Shiryaev A."/>
            <person name="Soop K."/>
            <person name="Spirin V."/>
            <person name="Szebenyi C."/>
            <person name="Tomsovsky M."/>
            <person name="Tulloss R.E."/>
            <person name="Uehling J."/>
            <person name="Grigoriev I.V."/>
            <person name="Vagvolgyi C."/>
            <person name="Papp T."/>
            <person name="Martin F.M."/>
            <person name="Miettinen O."/>
            <person name="Hibbett D.S."/>
            <person name="Nagy L.G."/>
        </authorList>
    </citation>
    <scope>NUCLEOTIDE SEQUENCE [LARGE SCALE GENOMIC DNA]</scope>
    <source>
        <strain evidence="1 2">OMC1185</strain>
    </source>
</reference>
<sequence>MSLGSAHSTPTLRCRTVSPCDAQLGSLYLLAAAAPSVELDQRHPRRIISYQCSTTIFQAVSKSLWLRAPLDITSGPFHTHGCSQPLAIPCRERRLIRLSSAAVQSGCASLLLGCLLANGLRCSRRPLFQTPSRVPSLLQKLRDNRVLIPRKYH</sequence>
<organism evidence="1 2">
    <name type="scientific">Heliocybe sulcata</name>
    <dbReference type="NCBI Taxonomy" id="5364"/>
    <lineage>
        <taxon>Eukaryota</taxon>
        <taxon>Fungi</taxon>
        <taxon>Dikarya</taxon>
        <taxon>Basidiomycota</taxon>
        <taxon>Agaricomycotina</taxon>
        <taxon>Agaricomycetes</taxon>
        <taxon>Gloeophyllales</taxon>
        <taxon>Gloeophyllaceae</taxon>
        <taxon>Heliocybe</taxon>
    </lineage>
</organism>
<accession>A0A5C3N5D3</accession>
<evidence type="ECO:0000313" key="1">
    <source>
        <dbReference type="EMBL" id="TFK52245.1"/>
    </source>
</evidence>
<dbReference type="EMBL" id="ML213509">
    <property type="protein sequence ID" value="TFK52245.1"/>
    <property type="molecule type" value="Genomic_DNA"/>
</dbReference>
<dbReference type="Proteomes" id="UP000305948">
    <property type="component" value="Unassembled WGS sequence"/>
</dbReference>